<name>A0A6I3T518_9BURK</name>
<dbReference type="OrthoDB" id="9774685at2"/>
<evidence type="ECO:0000313" key="1">
    <source>
        <dbReference type="EMBL" id="MTV56554.1"/>
    </source>
</evidence>
<feature type="non-terminal residue" evidence="1">
    <location>
        <position position="84"/>
    </location>
</feature>
<dbReference type="EMBL" id="WNKZ01000316">
    <property type="protein sequence ID" value="MTV56554.1"/>
    <property type="molecule type" value="Genomic_DNA"/>
</dbReference>
<comment type="caution">
    <text evidence="1">The sequence shown here is derived from an EMBL/GenBank/DDBJ whole genome shotgun (WGS) entry which is preliminary data.</text>
</comment>
<dbReference type="AlphaFoldDB" id="A0A6I3T518"/>
<gene>
    <name evidence="1" type="ORF">GM672_28090</name>
</gene>
<protein>
    <submittedName>
        <fullName evidence="1">IS3 family transposase</fullName>
    </submittedName>
</protein>
<evidence type="ECO:0000313" key="2">
    <source>
        <dbReference type="Proteomes" id="UP000430634"/>
    </source>
</evidence>
<accession>A0A6I3T518</accession>
<sequence>SNIIDRLARPVDWIDGRALARLDPAADATIADAVRAEITALPTYGYRRAGALVNRTRSLMGLRPVNHKRMYRVMKAQGLLLPKS</sequence>
<proteinExistence type="predicted"/>
<organism evidence="1 2">
    <name type="scientific">Pseudoduganella buxea</name>
    <dbReference type="NCBI Taxonomy" id="1949069"/>
    <lineage>
        <taxon>Bacteria</taxon>
        <taxon>Pseudomonadati</taxon>
        <taxon>Pseudomonadota</taxon>
        <taxon>Betaproteobacteria</taxon>
        <taxon>Burkholderiales</taxon>
        <taxon>Oxalobacteraceae</taxon>
        <taxon>Telluria group</taxon>
        <taxon>Pseudoduganella</taxon>
    </lineage>
</organism>
<reference evidence="1 2" key="1">
    <citation type="submission" date="2019-11" db="EMBL/GenBank/DDBJ databases">
        <title>Type strains purchased from KCTC, JCM and DSMZ.</title>
        <authorList>
            <person name="Lu H."/>
        </authorList>
    </citation>
    <scope>NUCLEOTIDE SEQUENCE [LARGE SCALE GENOMIC DNA]</scope>
    <source>
        <strain evidence="1 2">KCTC 52429</strain>
    </source>
</reference>
<feature type="non-terminal residue" evidence="1">
    <location>
        <position position="1"/>
    </location>
</feature>
<dbReference type="Proteomes" id="UP000430634">
    <property type="component" value="Unassembled WGS sequence"/>
</dbReference>